<evidence type="ECO:0000313" key="1">
    <source>
        <dbReference type="EMBL" id="KAF5809799.1"/>
    </source>
</evidence>
<dbReference type="Proteomes" id="UP000215914">
    <property type="component" value="Unassembled WGS sequence"/>
</dbReference>
<reference evidence="1" key="1">
    <citation type="journal article" date="2017" name="Nature">
        <title>The sunflower genome provides insights into oil metabolism, flowering and Asterid evolution.</title>
        <authorList>
            <person name="Badouin H."/>
            <person name="Gouzy J."/>
            <person name="Grassa C.J."/>
            <person name="Murat F."/>
            <person name="Staton S.E."/>
            <person name="Cottret L."/>
            <person name="Lelandais-Briere C."/>
            <person name="Owens G.L."/>
            <person name="Carrere S."/>
            <person name="Mayjonade B."/>
            <person name="Legrand L."/>
            <person name="Gill N."/>
            <person name="Kane N.C."/>
            <person name="Bowers J.E."/>
            <person name="Hubner S."/>
            <person name="Bellec A."/>
            <person name="Berard A."/>
            <person name="Berges H."/>
            <person name="Blanchet N."/>
            <person name="Boniface M.C."/>
            <person name="Brunel D."/>
            <person name="Catrice O."/>
            <person name="Chaidir N."/>
            <person name="Claudel C."/>
            <person name="Donnadieu C."/>
            <person name="Faraut T."/>
            <person name="Fievet G."/>
            <person name="Helmstetter N."/>
            <person name="King M."/>
            <person name="Knapp S.J."/>
            <person name="Lai Z."/>
            <person name="Le Paslier M.C."/>
            <person name="Lippi Y."/>
            <person name="Lorenzon L."/>
            <person name="Mandel J.R."/>
            <person name="Marage G."/>
            <person name="Marchand G."/>
            <person name="Marquand E."/>
            <person name="Bret-Mestries E."/>
            <person name="Morien E."/>
            <person name="Nambeesan S."/>
            <person name="Nguyen T."/>
            <person name="Pegot-Espagnet P."/>
            <person name="Pouilly N."/>
            <person name="Raftis F."/>
            <person name="Sallet E."/>
            <person name="Schiex T."/>
            <person name="Thomas J."/>
            <person name="Vandecasteele C."/>
            <person name="Vares D."/>
            <person name="Vear F."/>
            <person name="Vautrin S."/>
            <person name="Crespi M."/>
            <person name="Mangin B."/>
            <person name="Burke J.M."/>
            <person name="Salse J."/>
            <person name="Munos S."/>
            <person name="Vincourt P."/>
            <person name="Rieseberg L.H."/>
            <person name="Langlade N.B."/>
        </authorList>
    </citation>
    <scope>NUCLEOTIDE SEQUENCE</scope>
    <source>
        <tissue evidence="1">Leaves</tissue>
    </source>
</reference>
<organism evidence="1 2">
    <name type="scientific">Helianthus annuus</name>
    <name type="common">Common sunflower</name>
    <dbReference type="NCBI Taxonomy" id="4232"/>
    <lineage>
        <taxon>Eukaryota</taxon>
        <taxon>Viridiplantae</taxon>
        <taxon>Streptophyta</taxon>
        <taxon>Embryophyta</taxon>
        <taxon>Tracheophyta</taxon>
        <taxon>Spermatophyta</taxon>
        <taxon>Magnoliopsida</taxon>
        <taxon>eudicotyledons</taxon>
        <taxon>Gunneridae</taxon>
        <taxon>Pentapetalae</taxon>
        <taxon>asterids</taxon>
        <taxon>campanulids</taxon>
        <taxon>Asterales</taxon>
        <taxon>Asteraceae</taxon>
        <taxon>Asteroideae</taxon>
        <taxon>Heliantheae alliance</taxon>
        <taxon>Heliantheae</taxon>
        <taxon>Helianthus</taxon>
    </lineage>
</organism>
<dbReference type="EMBL" id="MNCJ02000319">
    <property type="protein sequence ID" value="KAF5809799.1"/>
    <property type="molecule type" value="Genomic_DNA"/>
</dbReference>
<protein>
    <submittedName>
        <fullName evidence="1">Uncharacterized protein</fullName>
    </submittedName>
</protein>
<accession>A0A9K3J6R2</accession>
<comment type="caution">
    <text evidence="1">The sequence shown here is derived from an EMBL/GenBank/DDBJ whole genome shotgun (WGS) entry which is preliminary data.</text>
</comment>
<proteinExistence type="predicted"/>
<evidence type="ECO:0000313" key="2">
    <source>
        <dbReference type="Proteomes" id="UP000215914"/>
    </source>
</evidence>
<gene>
    <name evidence="1" type="ORF">HanXRQr2_Chr04g0161661</name>
</gene>
<sequence length="96" mass="11173">MWARWHLNLDIFADVATYFTEFRREITYGFYNHYFKIKNTGSVCYSGRNPEFGSSLTDSIYFLFFLILLAHTLQTLEKLICSLSPTATTKILSSKP</sequence>
<dbReference type="Gramene" id="mRNA:HanXRQr2_Chr04g0161661">
    <property type="protein sequence ID" value="CDS:HanXRQr2_Chr04g0161661.1"/>
    <property type="gene ID" value="HanXRQr2_Chr04g0161661"/>
</dbReference>
<name>A0A9K3J6R2_HELAN</name>
<dbReference type="AlphaFoldDB" id="A0A9K3J6R2"/>
<keyword evidence="2" id="KW-1185">Reference proteome</keyword>
<reference evidence="1" key="2">
    <citation type="submission" date="2020-06" db="EMBL/GenBank/DDBJ databases">
        <title>Helianthus annuus Genome sequencing and assembly Release 2.</title>
        <authorList>
            <person name="Gouzy J."/>
            <person name="Langlade N."/>
            <person name="Munos S."/>
        </authorList>
    </citation>
    <scope>NUCLEOTIDE SEQUENCE</scope>
    <source>
        <tissue evidence="1">Leaves</tissue>
    </source>
</reference>